<gene>
    <name evidence="3" type="ORF">QF035_009341</name>
</gene>
<name>A0ABU0T7H1_9ACTN</name>
<evidence type="ECO:0000256" key="1">
    <source>
        <dbReference type="SAM" id="MobiDB-lite"/>
    </source>
</evidence>
<evidence type="ECO:0008006" key="5">
    <source>
        <dbReference type="Google" id="ProtNLM"/>
    </source>
</evidence>
<feature type="transmembrane region" description="Helical" evidence="2">
    <location>
        <begin position="217"/>
        <end position="246"/>
    </location>
</feature>
<accession>A0ABU0T7H1</accession>
<dbReference type="RefSeq" id="WP_307528100.1">
    <property type="nucleotide sequence ID" value="NZ_JAUSZI010000002.1"/>
</dbReference>
<keyword evidence="2" id="KW-0812">Transmembrane</keyword>
<evidence type="ECO:0000313" key="3">
    <source>
        <dbReference type="EMBL" id="MDQ1031759.1"/>
    </source>
</evidence>
<dbReference type="EMBL" id="JAUSZI010000002">
    <property type="protein sequence ID" value="MDQ1031759.1"/>
    <property type="molecule type" value="Genomic_DNA"/>
</dbReference>
<proteinExistence type="predicted"/>
<protein>
    <recommendedName>
        <fullName evidence="5">Integral membrane protein</fullName>
    </recommendedName>
</protein>
<feature type="transmembrane region" description="Helical" evidence="2">
    <location>
        <begin position="150"/>
        <end position="171"/>
    </location>
</feature>
<feature type="compositionally biased region" description="Pro residues" evidence="1">
    <location>
        <begin position="20"/>
        <end position="70"/>
    </location>
</feature>
<dbReference type="Proteomes" id="UP001230328">
    <property type="component" value="Unassembled WGS sequence"/>
</dbReference>
<sequence>MNAWNPQGPPPYDPHGGNMPPQPQGPYPYNTAPPPGGYPPNAPYPNAPYPSGPYPYPPQPGPPYPGPLPPRRVGPLGRLWRTAGPIAIGRKVFTPSRPGRVDDEVVARIQKIRTIVGLCAVVWVTISYKLAESAGDIASDRGNQAWNNVLVLAVTFPVAVGVLIAAARPPARQELLRRTAKPFGSILAIMGAMFVFPAGVLTGFVSGRFATNPAMTVVTVVVILLTIVWVLPFVFYGIGVSLVHVFRTADIHETVPPLLAITLVWEMALVDMFTGAYDTLPGPVRIVVTLGAPLSVTAVGLWELRRLRTNYGLTLRGALMR</sequence>
<reference evidence="3 4" key="1">
    <citation type="submission" date="2023-07" db="EMBL/GenBank/DDBJ databases">
        <title>Comparative genomics of wheat-associated soil bacteria to identify genetic determinants of phenazine resistance.</title>
        <authorList>
            <person name="Mouncey N."/>
        </authorList>
    </citation>
    <scope>NUCLEOTIDE SEQUENCE [LARGE SCALE GENOMIC DNA]</scope>
    <source>
        <strain evidence="3 4">V2I4</strain>
    </source>
</reference>
<feature type="region of interest" description="Disordered" evidence="1">
    <location>
        <begin position="1"/>
        <end position="70"/>
    </location>
</feature>
<keyword evidence="2" id="KW-0472">Membrane</keyword>
<keyword evidence="2" id="KW-1133">Transmembrane helix</keyword>
<evidence type="ECO:0000256" key="2">
    <source>
        <dbReference type="SAM" id="Phobius"/>
    </source>
</evidence>
<keyword evidence="4" id="KW-1185">Reference proteome</keyword>
<feature type="transmembrane region" description="Helical" evidence="2">
    <location>
        <begin position="183"/>
        <end position="205"/>
    </location>
</feature>
<feature type="transmembrane region" description="Helical" evidence="2">
    <location>
        <begin position="283"/>
        <end position="302"/>
    </location>
</feature>
<organism evidence="3 4">
    <name type="scientific">Streptomyces umbrinus</name>
    <dbReference type="NCBI Taxonomy" id="67370"/>
    <lineage>
        <taxon>Bacteria</taxon>
        <taxon>Bacillati</taxon>
        <taxon>Actinomycetota</taxon>
        <taxon>Actinomycetes</taxon>
        <taxon>Kitasatosporales</taxon>
        <taxon>Streptomycetaceae</taxon>
        <taxon>Streptomyces</taxon>
        <taxon>Streptomyces phaeochromogenes group</taxon>
    </lineage>
</organism>
<comment type="caution">
    <text evidence="3">The sequence shown here is derived from an EMBL/GenBank/DDBJ whole genome shotgun (WGS) entry which is preliminary data.</text>
</comment>
<evidence type="ECO:0000313" key="4">
    <source>
        <dbReference type="Proteomes" id="UP001230328"/>
    </source>
</evidence>